<protein>
    <recommendedName>
        <fullName evidence="1">Protein FAR1-RELATED SEQUENCE</fullName>
    </recommendedName>
</protein>
<dbReference type="GO" id="GO:0006355">
    <property type="term" value="P:regulation of DNA-templated transcription"/>
    <property type="evidence" value="ECO:0007669"/>
    <property type="project" value="UniProtKB-UniRule"/>
</dbReference>
<keyword evidence="1" id="KW-0479">Metal-binding</keyword>
<evidence type="ECO:0000256" key="1">
    <source>
        <dbReference type="RuleBase" id="RU367018"/>
    </source>
</evidence>
<keyword evidence="1" id="KW-0539">Nucleus</keyword>
<comment type="caution">
    <text evidence="3">The sequence shown here is derived from an EMBL/GenBank/DDBJ whole genome shotgun (WGS) entry which is preliminary data.</text>
</comment>
<accession>A0A3L6SS01</accession>
<keyword evidence="4" id="KW-1185">Reference proteome</keyword>
<gene>
    <name evidence="3" type="ORF">C2845_PM07G32810</name>
</gene>
<dbReference type="OrthoDB" id="644714at2759"/>
<comment type="function">
    <text evidence="1">Putative transcription activator involved in regulating light control of development.</text>
</comment>
<dbReference type="Proteomes" id="UP000275267">
    <property type="component" value="Unassembled WGS sequence"/>
</dbReference>
<dbReference type="GO" id="GO:0005634">
    <property type="term" value="C:nucleus"/>
    <property type="evidence" value="ECO:0007669"/>
    <property type="project" value="UniProtKB-SubCell"/>
</dbReference>
<evidence type="ECO:0000313" key="4">
    <source>
        <dbReference type="Proteomes" id="UP000275267"/>
    </source>
</evidence>
<reference evidence="4" key="1">
    <citation type="journal article" date="2019" name="Nat. Commun.">
        <title>The genome of broomcorn millet.</title>
        <authorList>
            <person name="Zou C."/>
            <person name="Miki D."/>
            <person name="Li D."/>
            <person name="Tang Q."/>
            <person name="Xiao L."/>
            <person name="Rajput S."/>
            <person name="Deng P."/>
            <person name="Jia W."/>
            <person name="Huang R."/>
            <person name="Zhang M."/>
            <person name="Sun Y."/>
            <person name="Hu J."/>
            <person name="Fu X."/>
            <person name="Schnable P.S."/>
            <person name="Li F."/>
            <person name="Zhang H."/>
            <person name="Feng B."/>
            <person name="Zhu X."/>
            <person name="Liu R."/>
            <person name="Schnable J.C."/>
            <person name="Zhu J.-K."/>
            <person name="Zhang H."/>
        </authorList>
    </citation>
    <scope>NUCLEOTIDE SEQUENCE [LARGE SCALE GENOMIC DNA]</scope>
</reference>
<name>A0A3L6SS01_PANMI</name>
<organism evidence="3 4">
    <name type="scientific">Panicum miliaceum</name>
    <name type="common">Proso millet</name>
    <name type="synonym">Broomcorn millet</name>
    <dbReference type="NCBI Taxonomy" id="4540"/>
    <lineage>
        <taxon>Eukaryota</taxon>
        <taxon>Viridiplantae</taxon>
        <taxon>Streptophyta</taxon>
        <taxon>Embryophyta</taxon>
        <taxon>Tracheophyta</taxon>
        <taxon>Spermatophyta</taxon>
        <taxon>Magnoliopsida</taxon>
        <taxon>Liliopsida</taxon>
        <taxon>Poales</taxon>
        <taxon>Poaceae</taxon>
        <taxon>PACMAD clade</taxon>
        <taxon>Panicoideae</taxon>
        <taxon>Panicodae</taxon>
        <taxon>Paniceae</taxon>
        <taxon>Panicinae</taxon>
        <taxon>Panicum</taxon>
        <taxon>Panicum sect. Panicum</taxon>
    </lineage>
</organism>
<comment type="subcellular location">
    <subcellularLocation>
        <location evidence="1">Nucleus</location>
    </subcellularLocation>
</comment>
<dbReference type="PANTHER" id="PTHR31669:SF299">
    <property type="entry name" value="PROTEIN FAR1-RELATED SEQUENCE"/>
    <property type="match status" value="1"/>
</dbReference>
<comment type="similarity">
    <text evidence="1">Belongs to the FHY3/FAR1 family.</text>
</comment>
<feature type="compositionally biased region" description="Basic and acidic residues" evidence="2">
    <location>
        <begin position="177"/>
        <end position="187"/>
    </location>
</feature>
<dbReference type="AlphaFoldDB" id="A0A3L6SS01"/>
<keyword evidence="1" id="KW-0863">Zinc-finger</keyword>
<sequence length="327" mass="36439">MASQPNPPTPHQTNYMGVPVPLLPQVQSIITPSATDAATPSSDFFSINTQSGDKERIELDSKILDINNIKKIPEQYILKRWTIDAKVLHIKSNSETHEDPKTKLSQRRKELSRIFLKLADRAAESDEIYFMAVSNAEKLAEDVEKSLGKRFDPDLDSSIHTQGTQQQNEAIKPRGIKVKDKEARGSERPIGGFEKATRQKKKTKNDPKASDSAMKANTSSASGFEKPTRKRKKIINDPKTSNFPMEAVTQSHPYNTVLGHLETSTHQHHIQIPGYYPGYYPVGNAFMPPSFGPFFGTPDHGQGTQPGNATQSFNANPNNMFFGTHDH</sequence>
<evidence type="ECO:0000256" key="2">
    <source>
        <dbReference type="SAM" id="MobiDB-lite"/>
    </source>
</evidence>
<proteinExistence type="inferred from homology"/>
<dbReference type="GO" id="GO:0008270">
    <property type="term" value="F:zinc ion binding"/>
    <property type="evidence" value="ECO:0007669"/>
    <property type="project" value="UniProtKB-UniRule"/>
</dbReference>
<dbReference type="InterPro" id="IPR031052">
    <property type="entry name" value="FHY3/FAR1"/>
</dbReference>
<feature type="region of interest" description="Disordered" evidence="2">
    <location>
        <begin position="151"/>
        <end position="243"/>
    </location>
</feature>
<dbReference type="STRING" id="4540.A0A3L6SS01"/>
<dbReference type="EMBL" id="PQIB02000004">
    <property type="protein sequence ID" value="RLN25479.1"/>
    <property type="molecule type" value="Genomic_DNA"/>
</dbReference>
<evidence type="ECO:0000313" key="3">
    <source>
        <dbReference type="EMBL" id="RLN25479.1"/>
    </source>
</evidence>
<dbReference type="PANTHER" id="PTHR31669">
    <property type="entry name" value="PROTEIN FAR1-RELATED SEQUENCE 10-RELATED"/>
    <property type="match status" value="1"/>
</dbReference>
<keyword evidence="1" id="KW-0862">Zinc</keyword>
<feature type="compositionally biased region" description="Polar residues" evidence="2">
    <location>
        <begin position="158"/>
        <end position="169"/>
    </location>
</feature>